<dbReference type="EMBL" id="LT899436">
    <property type="protein sequence ID" value="SNR15852.1"/>
    <property type="molecule type" value="Genomic_DNA"/>
</dbReference>
<dbReference type="InterPro" id="IPR013783">
    <property type="entry name" value="Ig-like_fold"/>
</dbReference>
<proteinExistence type="predicted"/>
<evidence type="ECO:0000256" key="1">
    <source>
        <dbReference type="ARBA" id="ARBA00022729"/>
    </source>
</evidence>
<dbReference type="Gene3D" id="2.60.40.10">
    <property type="entry name" value="Immunoglobulins"/>
    <property type="match status" value="1"/>
</dbReference>
<organism evidence="4 5">
    <name type="scientific">Tenacibaculum jejuense</name>
    <dbReference type="NCBI Taxonomy" id="584609"/>
    <lineage>
        <taxon>Bacteria</taxon>
        <taxon>Pseudomonadati</taxon>
        <taxon>Bacteroidota</taxon>
        <taxon>Flavobacteriia</taxon>
        <taxon>Flavobacteriales</taxon>
        <taxon>Flavobacteriaceae</taxon>
        <taxon>Tenacibaculum</taxon>
    </lineage>
</organism>
<evidence type="ECO:0000313" key="4">
    <source>
        <dbReference type="EMBL" id="SNR15852.1"/>
    </source>
</evidence>
<feature type="signal peptide" evidence="2">
    <location>
        <begin position="1"/>
        <end position="19"/>
    </location>
</feature>
<keyword evidence="5" id="KW-1185">Reference proteome</keyword>
<name>A0A238U9R9_9FLAO</name>
<protein>
    <recommendedName>
        <fullName evidence="3">Secretion system C-terminal sorting domain-containing protein</fullName>
    </recommendedName>
</protein>
<feature type="chain" id="PRO_5012308515" description="Secretion system C-terminal sorting domain-containing protein" evidence="2">
    <location>
        <begin position="20"/>
        <end position="1173"/>
    </location>
</feature>
<feature type="domain" description="Secretion system C-terminal sorting" evidence="3">
    <location>
        <begin position="1096"/>
        <end position="1172"/>
    </location>
</feature>
<evidence type="ECO:0000259" key="3">
    <source>
        <dbReference type="Pfam" id="PF18962"/>
    </source>
</evidence>
<gene>
    <name evidence="4" type="ORF">TJEJU_2158</name>
</gene>
<dbReference type="Proteomes" id="UP000215214">
    <property type="component" value="Chromosome TJEJU"/>
</dbReference>
<accession>A0A238U9R9</accession>
<dbReference type="AlphaFoldDB" id="A0A238U9R9"/>
<dbReference type="NCBIfam" id="TIGR04183">
    <property type="entry name" value="Por_Secre_tail"/>
    <property type="match status" value="1"/>
</dbReference>
<evidence type="ECO:0000313" key="5">
    <source>
        <dbReference type="Proteomes" id="UP000215214"/>
    </source>
</evidence>
<keyword evidence="1 2" id="KW-0732">Signal</keyword>
<dbReference type="InterPro" id="IPR026444">
    <property type="entry name" value="Secre_tail"/>
</dbReference>
<dbReference type="Pfam" id="PF18962">
    <property type="entry name" value="Por_Secre_tail"/>
    <property type="match status" value="1"/>
</dbReference>
<dbReference type="OrthoDB" id="1345529at2"/>
<dbReference type="RefSeq" id="WP_095071950.1">
    <property type="nucleotide sequence ID" value="NZ_LT899436.1"/>
</dbReference>
<dbReference type="KEGG" id="tje:TJEJU_2158"/>
<reference evidence="4 5" key="1">
    <citation type="submission" date="2017-07" db="EMBL/GenBank/DDBJ databases">
        <authorList>
            <person name="Sun Z.S."/>
            <person name="Albrecht U."/>
            <person name="Echele G."/>
            <person name="Lee C.C."/>
        </authorList>
    </citation>
    <scope>NUCLEOTIDE SEQUENCE [LARGE SCALE GENOMIC DNA]</scope>
    <source>
        <strain evidence="5">type strain: KCTC 22618</strain>
    </source>
</reference>
<evidence type="ECO:0000256" key="2">
    <source>
        <dbReference type="SAM" id="SignalP"/>
    </source>
</evidence>
<sequence length="1173" mass="131049">MKKNILLLLFFVSFIKVFTQQDPCNTIPIIQNNSGWSYTHGSPTWTTNSIWLWAKNNRGEGVNHFNFSFKRNQQYRVRLTATATSLTLGGTQNIPILDNAFMNVILTTNRLIPDGRAIIPPIPTPNQVIMQKNIWNQLPNSDTYELVFTAEQDFNNLWFFPTKQSNWPQANVLITDLEICPITCNADNEVNFHFEDKDAIQQSAFNLCEDVFVNASSTLNIDAYNIELFEVNFNATTLLSRKSTTTGQFNLTELFADTVTFEANTTYEVKISMENTYCNTTIFKTKRFTYNDSFIEGDFELVYNCSDTTFDASVQSLTSNVAHHWKLYETSVAGSILDSDTINLVTEVNDVDSHTFNSLDTEKHYYVAYNASTTNCNASEVRIALTPDCCTLTPKIFPFCDDPCVMDVFPLKVKDQNDQIITSSDGYNFFWTNTTTGDIITNDIVLARSSDVWTLTLKKIDSNCEYELKYSLVCCNDTIQLKNYECPTVNDVDLLSNTKIREQAKTANGCRPCNSGVFVIAIEDELGNAITDFESITWSDGLEENEVIRLGDVNTTYTATVTLRNPDGVSTCTYEDTIIYECSECEIVDAPKNLSNDGTFLSWDPVPNATEYIISVASKPVNCCNEPLLYFSDLSTNTNTIRIPDDLKNGCFAWEVKAVCTDGSISEPSEPSCYSKKDIDCENFPAPINLSTDGTFLSWDAVPHATEYIISVASKPVNCCNEPLLYFSDLRTNTNTIRIPDDLKNGCFAWEVKAVCANGDISEPSEPSCYSKKDIDCENFPAPTNLSNNDTHLLWDPVPHAVEYIVSVASKPVICCDGPESYFSDLRTTTNSIQIPDDIKIGCFAWEVKAVCANGDISKPSEPICYDNEEKDECTTLAPPSNLRNSDTHLLWDPIRDAVTYIVSVATQDVPCCNSTSTLFFNPIETSDSSIPIPNYLKNGCFAWEVKAVCADGSISDPSKPMCYENKETNLCAKLPAPRGLDFGATYLVWDRVPGAVKYVVSSPENVLTQCCGYSAGEKFLATETTTNRLYLTPDLMPACFVWQVVAVCGDGSVSKPSQPKCFRGIIAIEDPINDIMMRTNTLDNTSIQEHDEIMIFPNPSNGNISIRLEDTATKTALSIFNTNGVFVKKIENIHDLEHNATTFYLNLNLPKGIYFLKFETQIKSITKQIIIK</sequence>